<dbReference type="EMBL" id="AMEP01000029">
    <property type="protein sequence ID" value="EKY03604.1"/>
    <property type="molecule type" value="Genomic_DNA"/>
</dbReference>
<name>L1NJ98_9BACT</name>
<gene>
    <name evidence="1" type="ORF">HMPREF9151_00246</name>
</gene>
<organism evidence="1 2">
    <name type="scientific">Hoylesella saccharolytica F0055</name>
    <dbReference type="NCBI Taxonomy" id="1127699"/>
    <lineage>
        <taxon>Bacteria</taxon>
        <taxon>Pseudomonadati</taxon>
        <taxon>Bacteroidota</taxon>
        <taxon>Bacteroidia</taxon>
        <taxon>Bacteroidales</taxon>
        <taxon>Prevotellaceae</taxon>
        <taxon>Hoylesella</taxon>
    </lineage>
</organism>
<dbReference type="STRING" id="1127699.HMPREF9151_00246"/>
<proteinExistence type="predicted"/>
<reference evidence="1 2" key="1">
    <citation type="submission" date="2012-05" db="EMBL/GenBank/DDBJ databases">
        <authorList>
            <person name="Weinstock G."/>
            <person name="Sodergren E."/>
            <person name="Lobos E.A."/>
            <person name="Fulton L."/>
            <person name="Fulton R."/>
            <person name="Courtney L."/>
            <person name="Fronick C."/>
            <person name="O'Laughlin M."/>
            <person name="Godfrey J."/>
            <person name="Wilson R.M."/>
            <person name="Miner T."/>
            <person name="Farmer C."/>
            <person name="Delehaunty K."/>
            <person name="Cordes M."/>
            <person name="Minx P."/>
            <person name="Tomlinson C."/>
            <person name="Chen J."/>
            <person name="Wollam A."/>
            <person name="Pepin K.H."/>
            <person name="Bhonagiri V."/>
            <person name="Zhang X."/>
            <person name="Suruliraj S."/>
            <person name="Warren W."/>
            <person name="Mitreva M."/>
            <person name="Mardis E.R."/>
            <person name="Wilson R.K."/>
        </authorList>
    </citation>
    <scope>NUCLEOTIDE SEQUENCE [LARGE SCALE GENOMIC DNA]</scope>
    <source>
        <strain evidence="1 2">F0055</strain>
    </source>
</reference>
<evidence type="ECO:0000313" key="2">
    <source>
        <dbReference type="Proteomes" id="UP000010433"/>
    </source>
</evidence>
<sequence length="55" mass="6644">MKKRYCYYSYTEIIHKIGNKKRKMRSLKLTNFEEQKMPMLPPKYSRRSNQVVGGS</sequence>
<keyword evidence="2" id="KW-1185">Reference proteome</keyword>
<dbReference type="HOGENOM" id="CLU_3028585_0_0_10"/>
<dbReference type="AlphaFoldDB" id="L1NJ98"/>
<dbReference type="Proteomes" id="UP000010433">
    <property type="component" value="Unassembled WGS sequence"/>
</dbReference>
<protein>
    <submittedName>
        <fullName evidence="1">Uncharacterized protein</fullName>
    </submittedName>
</protein>
<evidence type="ECO:0000313" key="1">
    <source>
        <dbReference type="EMBL" id="EKY03604.1"/>
    </source>
</evidence>
<comment type="caution">
    <text evidence="1">The sequence shown here is derived from an EMBL/GenBank/DDBJ whole genome shotgun (WGS) entry which is preliminary data.</text>
</comment>
<accession>L1NJ98</accession>